<evidence type="ECO:0000313" key="2">
    <source>
        <dbReference type="EMBL" id="KAL1522910.1"/>
    </source>
</evidence>
<accession>A0AB34JPP6</accession>
<feature type="region of interest" description="Disordered" evidence="1">
    <location>
        <begin position="1"/>
        <end position="35"/>
    </location>
</feature>
<dbReference type="EMBL" id="JBGBPQ010000006">
    <property type="protein sequence ID" value="KAL1522910.1"/>
    <property type="molecule type" value="Genomic_DNA"/>
</dbReference>
<dbReference type="SUPFAM" id="SSF53335">
    <property type="entry name" value="S-adenosyl-L-methionine-dependent methyltransferases"/>
    <property type="match status" value="1"/>
</dbReference>
<reference evidence="2 3" key="1">
    <citation type="journal article" date="2024" name="Science">
        <title>Giant polyketide synthase enzymes in the biosynthesis of giant marine polyether toxins.</title>
        <authorList>
            <person name="Fallon T.R."/>
            <person name="Shende V.V."/>
            <person name="Wierzbicki I.H."/>
            <person name="Pendleton A.L."/>
            <person name="Watervoot N.F."/>
            <person name="Auber R.P."/>
            <person name="Gonzalez D.J."/>
            <person name="Wisecaver J.H."/>
            <person name="Moore B.S."/>
        </authorList>
    </citation>
    <scope>NUCLEOTIDE SEQUENCE [LARGE SCALE GENOMIC DNA]</scope>
    <source>
        <strain evidence="2 3">12B1</strain>
    </source>
</reference>
<evidence type="ECO:0000256" key="1">
    <source>
        <dbReference type="SAM" id="MobiDB-lite"/>
    </source>
</evidence>
<dbReference type="CDD" id="cd02440">
    <property type="entry name" value="AdoMet_MTases"/>
    <property type="match status" value="1"/>
</dbReference>
<dbReference type="InterPro" id="IPR029063">
    <property type="entry name" value="SAM-dependent_MTases_sf"/>
</dbReference>
<protein>
    <recommendedName>
        <fullName evidence="4">Calmodulin-lysine N-methyltransferase</fullName>
    </recommendedName>
</protein>
<dbReference type="InterPro" id="IPR019410">
    <property type="entry name" value="Methyltransf_16"/>
</dbReference>
<evidence type="ECO:0000313" key="3">
    <source>
        <dbReference type="Proteomes" id="UP001515480"/>
    </source>
</evidence>
<proteinExistence type="predicted"/>
<organism evidence="2 3">
    <name type="scientific">Prymnesium parvum</name>
    <name type="common">Toxic golden alga</name>
    <dbReference type="NCBI Taxonomy" id="97485"/>
    <lineage>
        <taxon>Eukaryota</taxon>
        <taxon>Haptista</taxon>
        <taxon>Haptophyta</taxon>
        <taxon>Prymnesiophyceae</taxon>
        <taxon>Prymnesiales</taxon>
        <taxon>Prymnesiaceae</taxon>
        <taxon>Prymnesium</taxon>
    </lineage>
</organism>
<dbReference type="Proteomes" id="UP001515480">
    <property type="component" value="Unassembled WGS sequence"/>
</dbReference>
<evidence type="ECO:0008006" key="4">
    <source>
        <dbReference type="Google" id="ProtNLM"/>
    </source>
</evidence>
<gene>
    <name evidence="2" type="ORF">AB1Y20_017875</name>
</gene>
<keyword evidence="3" id="KW-1185">Reference proteome</keyword>
<dbReference type="Gene3D" id="3.40.50.150">
    <property type="entry name" value="Vaccinia Virus protein VP39"/>
    <property type="match status" value="1"/>
</dbReference>
<sequence>MASDCPQVIATSDAPHGEATSDPSLPSGTPERNGRAERTIGLHPASYEASAQDYVLPCLLGDYEDATFRFETADGAACEQTVRGWTQGGCRFVWSTVLPHVVAANLSRLADRLVLELGAGCGLVGLLAAHAARRVLLTDGDLAEVALCEENAAQHAPKGAQVEARHLAWGAGPAREFQRQTGLQNVDVILASQVVYVPACIPALVETFAEMLAPSGEIWLYNDRVSYSLGPMGQATCRALLDAALLKHNFVATDIVGTDFHLPHDFGSLPSWAYLLRITRAG</sequence>
<dbReference type="PANTHER" id="PTHR14614">
    <property type="entry name" value="HEPATOCELLULAR CARCINOMA-ASSOCIATED ANTIGEN"/>
    <property type="match status" value="1"/>
</dbReference>
<name>A0AB34JPP6_PRYPA</name>
<comment type="caution">
    <text evidence="2">The sequence shown here is derived from an EMBL/GenBank/DDBJ whole genome shotgun (WGS) entry which is preliminary data.</text>
</comment>
<dbReference type="Pfam" id="PF10294">
    <property type="entry name" value="Methyltransf_16"/>
    <property type="match status" value="1"/>
</dbReference>
<dbReference type="AlphaFoldDB" id="A0AB34JPP6"/>